<dbReference type="InterPro" id="IPR018490">
    <property type="entry name" value="cNMP-bd_dom_sf"/>
</dbReference>
<dbReference type="GO" id="GO:0003677">
    <property type="term" value="F:DNA binding"/>
    <property type="evidence" value="ECO:0007669"/>
    <property type="project" value="UniProtKB-KW"/>
</dbReference>
<dbReference type="PRINTS" id="PR00034">
    <property type="entry name" value="HTHCRP"/>
</dbReference>
<evidence type="ECO:0000256" key="1">
    <source>
        <dbReference type="ARBA" id="ARBA00023015"/>
    </source>
</evidence>
<dbReference type="Pfam" id="PF00027">
    <property type="entry name" value="cNMP_binding"/>
    <property type="match status" value="1"/>
</dbReference>
<dbReference type="EMBL" id="CP042435">
    <property type="protein sequence ID" value="QEC68392.1"/>
    <property type="molecule type" value="Genomic_DNA"/>
</dbReference>
<dbReference type="InterPro" id="IPR000595">
    <property type="entry name" value="cNMP-bd_dom"/>
</dbReference>
<dbReference type="Gene3D" id="2.60.120.10">
    <property type="entry name" value="Jelly Rolls"/>
    <property type="match status" value="1"/>
</dbReference>
<dbReference type="Pfam" id="PF13545">
    <property type="entry name" value="HTH_Crp_2"/>
    <property type="match status" value="1"/>
</dbReference>
<dbReference type="Proteomes" id="UP000321533">
    <property type="component" value="Chromosome"/>
</dbReference>
<dbReference type="InterPro" id="IPR014710">
    <property type="entry name" value="RmlC-like_jellyroll"/>
</dbReference>
<dbReference type="SUPFAM" id="SSF46785">
    <property type="entry name" value="Winged helix' DNA-binding domain"/>
    <property type="match status" value="1"/>
</dbReference>
<dbReference type="Gene3D" id="1.10.10.10">
    <property type="entry name" value="Winged helix-like DNA-binding domain superfamily/Winged helix DNA-binding domain"/>
    <property type="match status" value="1"/>
</dbReference>
<feature type="domain" description="Cyclic nucleotide-binding" evidence="4">
    <location>
        <begin position="6"/>
        <end position="72"/>
    </location>
</feature>
<dbReference type="OrthoDB" id="9776746at2"/>
<evidence type="ECO:0000259" key="5">
    <source>
        <dbReference type="PROSITE" id="PS51063"/>
    </source>
</evidence>
<dbReference type="InterPro" id="IPR012318">
    <property type="entry name" value="HTH_CRP"/>
</dbReference>
<dbReference type="CDD" id="cd00038">
    <property type="entry name" value="CAP_ED"/>
    <property type="match status" value="1"/>
</dbReference>
<dbReference type="InterPro" id="IPR036390">
    <property type="entry name" value="WH_DNA-bd_sf"/>
</dbReference>
<keyword evidence="7" id="KW-1185">Reference proteome</keyword>
<dbReference type="AlphaFoldDB" id="A0A5B8VAL5"/>
<dbReference type="PROSITE" id="PS51063">
    <property type="entry name" value="HTH_CRP_2"/>
    <property type="match status" value="1"/>
</dbReference>
<evidence type="ECO:0000256" key="2">
    <source>
        <dbReference type="ARBA" id="ARBA00023125"/>
    </source>
</evidence>
<evidence type="ECO:0000256" key="3">
    <source>
        <dbReference type="ARBA" id="ARBA00023163"/>
    </source>
</evidence>
<dbReference type="GO" id="GO:0006355">
    <property type="term" value="P:regulation of DNA-templated transcription"/>
    <property type="evidence" value="ECO:0007669"/>
    <property type="project" value="InterPro"/>
</dbReference>
<proteinExistence type="predicted"/>
<evidence type="ECO:0000259" key="4">
    <source>
        <dbReference type="PROSITE" id="PS50042"/>
    </source>
</evidence>
<sequence length="210" mass="24478">MNLREKFPQLEPALINEMETEGMIKEFTAGDILMRKGQYIKSTILILEGIVKIFREDEEGAEFLMYYLQPGEACAISIICASKAETSQISAVAMEDTTALMVPIRFMDEWMSKYKSWYYFVLETYRNRFEELLIVIDNVAFRGMDERLFFYLKRYTETNHSNIISLSHQQIADELNSSREVISRLLKKMEQRGLVVLNRNSIELNAKAVL</sequence>
<name>A0A5B8VAL5_9BACT</name>
<dbReference type="SMART" id="SM00419">
    <property type="entry name" value="HTH_CRP"/>
    <property type="match status" value="1"/>
</dbReference>
<organism evidence="6 7">
    <name type="scientific">Panacibacter ginsenosidivorans</name>
    <dbReference type="NCBI Taxonomy" id="1813871"/>
    <lineage>
        <taxon>Bacteria</taxon>
        <taxon>Pseudomonadati</taxon>
        <taxon>Bacteroidota</taxon>
        <taxon>Chitinophagia</taxon>
        <taxon>Chitinophagales</taxon>
        <taxon>Chitinophagaceae</taxon>
        <taxon>Panacibacter</taxon>
    </lineage>
</organism>
<evidence type="ECO:0000313" key="6">
    <source>
        <dbReference type="EMBL" id="QEC68392.1"/>
    </source>
</evidence>
<keyword evidence="2" id="KW-0238">DNA-binding</keyword>
<gene>
    <name evidence="6" type="ORF">FRZ67_14165</name>
</gene>
<dbReference type="SUPFAM" id="SSF51206">
    <property type="entry name" value="cAMP-binding domain-like"/>
    <property type="match status" value="1"/>
</dbReference>
<feature type="domain" description="HTH crp-type" evidence="5">
    <location>
        <begin position="142"/>
        <end position="208"/>
    </location>
</feature>
<keyword evidence="1" id="KW-0805">Transcription regulation</keyword>
<dbReference type="InterPro" id="IPR036388">
    <property type="entry name" value="WH-like_DNA-bd_sf"/>
</dbReference>
<evidence type="ECO:0000313" key="7">
    <source>
        <dbReference type="Proteomes" id="UP000321533"/>
    </source>
</evidence>
<reference evidence="6 7" key="1">
    <citation type="journal article" date="2016" name="Int. J. Syst. Evol. Microbiol.">
        <title>Panacibacter ginsenosidivorans gen. nov., sp. nov., with ginsenoside converting activity isolated from soil of a ginseng field.</title>
        <authorList>
            <person name="Siddiqi M.Z."/>
            <person name="Muhammad Shafi S."/>
            <person name="Choi K.D."/>
            <person name="Im W.T."/>
        </authorList>
    </citation>
    <scope>NUCLEOTIDE SEQUENCE [LARGE SCALE GENOMIC DNA]</scope>
    <source>
        <strain evidence="6 7">Gsoil1550</strain>
    </source>
</reference>
<dbReference type="RefSeq" id="WP_147190350.1">
    <property type="nucleotide sequence ID" value="NZ_CP042435.1"/>
</dbReference>
<protein>
    <submittedName>
        <fullName evidence="6">Crp/Fnr family transcriptional regulator</fullName>
    </submittedName>
</protein>
<accession>A0A5B8VAL5</accession>
<keyword evidence="3" id="KW-0804">Transcription</keyword>
<dbReference type="PROSITE" id="PS50042">
    <property type="entry name" value="CNMP_BINDING_3"/>
    <property type="match status" value="1"/>
</dbReference>
<dbReference type="KEGG" id="pgin:FRZ67_14165"/>